<accession>K3YWU5</accession>
<evidence type="ECO:0000313" key="2">
    <source>
        <dbReference type="EnsemblPlants" id="KQL29895"/>
    </source>
</evidence>
<name>K3YWU5_SETIT</name>
<evidence type="ECO:0000313" key="3">
    <source>
        <dbReference type="Proteomes" id="UP000004995"/>
    </source>
</evidence>
<dbReference type="HOGENOM" id="CLU_2101141_0_0_1"/>
<dbReference type="EMBL" id="AGNK02000369">
    <property type="status" value="NOT_ANNOTATED_CDS"/>
    <property type="molecule type" value="Genomic_DNA"/>
</dbReference>
<proteinExistence type="predicted"/>
<dbReference type="InParanoid" id="K3YWU5"/>
<dbReference type="Proteomes" id="UP000004995">
    <property type="component" value="Unassembled WGS sequence"/>
</dbReference>
<feature type="region of interest" description="Disordered" evidence="1">
    <location>
        <begin position="1"/>
        <end position="26"/>
    </location>
</feature>
<dbReference type="AlphaFoldDB" id="K3YWU5"/>
<reference evidence="2" key="2">
    <citation type="submission" date="2018-08" db="UniProtKB">
        <authorList>
            <consortium name="EnsemblPlants"/>
        </authorList>
    </citation>
    <scope>IDENTIFICATION</scope>
    <source>
        <strain evidence="2">Yugu1</strain>
    </source>
</reference>
<reference evidence="3" key="1">
    <citation type="journal article" date="2012" name="Nat. Biotechnol.">
        <title>Reference genome sequence of the model plant Setaria.</title>
        <authorList>
            <person name="Bennetzen J.L."/>
            <person name="Schmutz J."/>
            <person name="Wang H."/>
            <person name="Percifield R."/>
            <person name="Hawkins J."/>
            <person name="Pontaroli A.C."/>
            <person name="Estep M."/>
            <person name="Feng L."/>
            <person name="Vaughn J.N."/>
            <person name="Grimwood J."/>
            <person name="Jenkins J."/>
            <person name="Barry K."/>
            <person name="Lindquist E."/>
            <person name="Hellsten U."/>
            <person name="Deshpande S."/>
            <person name="Wang X."/>
            <person name="Wu X."/>
            <person name="Mitros T."/>
            <person name="Triplett J."/>
            <person name="Yang X."/>
            <person name="Ye C.Y."/>
            <person name="Mauro-Herrera M."/>
            <person name="Wang L."/>
            <person name="Li P."/>
            <person name="Sharma M."/>
            <person name="Sharma R."/>
            <person name="Ronald P.C."/>
            <person name="Panaud O."/>
            <person name="Kellogg E.A."/>
            <person name="Brutnell T.P."/>
            <person name="Doust A.N."/>
            <person name="Tuskan G.A."/>
            <person name="Rokhsar D."/>
            <person name="Devos K.M."/>
        </authorList>
    </citation>
    <scope>NUCLEOTIDE SEQUENCE [LARGE SCALE GENOMIC DNA]</scope>
    <source>
        <strain evidence="3">cv. Yugu1</strain>
    </source>
</reference>
<keyword evidence="3" id="KW-1185">Reference proteome</keyword>
<sequence>MELVAPSSRRSPTSHEPWRPRRAGPWRPWRPRGRRLSLFGRVQGCAAAPADSGRYRAEAPAVLAPSRPKQQAPWRSLIDACSHNGTSIWLRRISIWLCRTSIQRAQCAMEGSWVAV</sequence>
<organism evidence="2 3">
    <name type="scientific">Setaria italica</name>
    <name type="common">Foxtail millet</name>
    <name type="synonym">Panicum italicum</name>
    <dbReference type="NCBI Taxonomy" id="4555"/>
    <lineage>
        <taxon>Eukaryota</taxon>
        <taxon>Viridiplantae</taxon>
        <taxon>Streptophyta</taxon>
        <taxon>Embryophyta</taxon>
        <taxon>Tracheophyta</taxon>
        <taxon>Spermatophyta</taxon>
        <taxon>Magnoliopsida</taxon>
        <taxon>Liliopsida</taxon>
        <taxon>Poales</taxon>
        <taxon>Poaceae</taxon>
        <taxon>PACMAD clade</taxon>
        <taxon>Panicoideae</taxon>
        <taxon>Panicodae</taxon>
        <taxon>Paniceae</taxon>
        <taxon>Cenchrinae</taxon>
        <taxon>Setaria</taxon>
    </lineage>
</organism>
<protein>
    <submittedName>
        <fullName evidence="2">Uncharacterized protein</fullName>
    </submittedName>
</protein>
<dbReference type="EnsemblPlants" id="KQL29895">
    <property type="protein sequence ID" value="KQL29895"/>
    <property type="gene ID" value="SETIT_018741mg"/>
</dbReference>
<dbReference type="Gramene" id="KQL29895">
    <property type="protein sequence ID" value="KQL29895"/>
    <property type="gene ID" value="SETIT_018741mg"/>
</dbReference>
<evidence type="ECO:0000256" key="1">
    <source>
        <dbReference type="SAM" id="MobiDB-lite"/>
    </source>
</evidence>